<name>A0A024UCV2_9STRA</name>
<sequence>MEVVPGLPRTYHLCKENELARDKYVAKMHLASLPGSKQCVVHTAESYIHHHYKRHNDSLYYPNDVKGIPTK</sequence>
<evidence type="ECO:0000313" key="1">
    <source>
        <dbReference type="EMBL" id="ETW03423.1"/>
    </source>
</evidence>
<protein>
    <submittedName>
        <fullName evidence="1">Uncharacterized protein</fullName>
    </submittedName>
</protein>
<dbReference type="VEuPathDB" id="FungiDB:H310_04888"/>
<reference evidence="1" key="1">
    <citation type="submission" date="2013-12" db="EMBL/GenBank/DDBJ databases">
        <title>The Genome Sequence of Aphanomyces invadans NJM9701.</title>
        <authorList>
            <consortium name="The Broad Institute Genomics Platform"/>
            <person name="Russ C."/>
            <person name="Tyler B."/>
            <person name="van West P."/>
            <person name="Dieguez-Uribeondo J."/>
            <person name="Young S.K."/>
            <person name="Zeng Q."/>
            <person name="Gargeya S."/>
            <person name="Fitzgerald M."/>
            <person name="Abouelleil A."/>
            <person name="Alvarado L."/>
            <person name="Chapman S.B."/>
            <person name="Gainer-Dewar J."/>
            <person name="Goldberg J."/>
            <person name="Griggs A."/>
            <person name="Gujja S."/>
            <person name="Hansen M."/>
            <person name="Howarth C."/>
            <person name="Imamovic A."/>
            <person name="Ireland A."/>
            <person name="Larimer J."/>
            <person name="McCowan C."/>
            <person name="Murphy C."/>
            <person name="Pearson M."/>
            <person name="Poon T.W."/>
            <person name="Priest M."/>
            <person name="Roberts A."/>
            <person name="Saif S."/>
            <person name="Shea T."/>
            <person name="Sykes S."/>
            <person name="Wortman J."/>
            <person name="Nusbaum C."/>
            <person name="Birren B."/>
        </authorList>
    </citation>
    <scope>NUCLEOTIDE SEQUENCE [LARGE SCALE GENOMIC DNA]</scope>
    <source>
        <strain evidence="1">NJM9701</strain>
    </source>
</reference>
<dbReference type="GeneID" id="20081938"/>
<dbReference type="AlphaFoldDB" id="A0A024UCV2"/>
<proteinExistence type="predicted"/>
<dbReference type="EMBL" id="KI913959">
    <property type="protein sequence ID" value="ETW03423.1"/>
    <property type="molecule type" value="Genomic_DNA"/>
</dbReference>
<accession>A0A024UCV2</accession>
<organism evidence="1">
    <name type="scientific">Aphanomyces invadans</name>
    <dbReference type="NCBI Taxonomy" id="157072"/>
    <lineage>
        <taxon>Eukaryota</taxon>
        <taxon>Sar</taxon>
        <taxon>Stramenopiles</taxon>
        <taxon>Oomycota</taxon>
        <taxon>Saprolegniomycetes</taxon>
        <taxon>Saprolegniales</taxon>
        <taxon>Verrucalvaceae</taxon>
        <taxon>Aphanomyces</taxon>
    </lineage>
</organism>
<gene>
    <name evidence="1" type="ORF">H310_04888</name>
</gene>
<dbReference type="RefSeq" id="XP_008867652.1">
    <property type="nucleotide sequence ID" value="XM_008869430.1"/>
</dbReference>